<evidence type="ECO:0000313" key="1">
    <source>
        <dbReference type="EMBL" id="KAK3727552.1"/>
    </source>
</evidence>
<comment type="caution">
    <text evidence="1">The sequence shown here is derived from an EMBL/GenBank/DDBJ whole genome shotgun (WGS) entry which is preliminary data.</text>
</comment>
<reference evidence="1" key="1">
    <citation type="journal article" date="2023" name="G3 (Bethesda)">
        <title>A reference genome for the long-term kleptoplast-retaining sea slug Elysia crispata morphotype clarki.</title>
        <authorList>
            <person name="Eastman K.E."/>
            <person name="Pendleton A.L."/>
            <person name="Shaikh M.A."/>
            <person name="Suttiyut T."/>
            <person name="Ogas R."/>
            <person name="Tomko P."/>
            <person name="Gavelis G."/>
            <person name="Widhalm J.R."/>
            <person name="Wisecaver J.H."/>
        </authorList>
    </citation>
    <scope>NUCLEOTIDE SEQUENCE</scope>
    <source>
        <strain evidence="1">ECLA1</strain>
    </source>
</reference>
<keyword evidence="2" id="KW-1185">Reference proteome</keyword>
<name>A0AAE1CQ63_9GAST</name>
<sequence>MFLKVVDAFNCIKIVVPIEICLGDLASDSVIIDDNTMSYSIIIYLPGLEYFVTYERVLEPMRKLGYWSTSSSRPSLAHVFRVAHLGMTGYSLGTRQWAKLARVVRLIVWEHGSGQNWLVLSD</sequence>
<protein>
    <submittedName>
        <fullName evidence="1">Uncharacterized protein</fullName>
    </submittedName>
</protein>
<proteinExistence type="predicted"/>
<evidence type="ECO:0000313" key="2">
    <source>
        <dbReference type="Proteomes" id="UP001283361"/>
    </source>
</evidence>
<dbReference type="Proteomes" id="UP001283361">
    <property type="component" value="Unassembled WGS sequence"/>
</dbReference>
<accession>A0AAE1CQ63</accession>
<organism evidence="1 2">
    <name type="scientific">Elysia crispata</name>
    <name type="common">lettuce slug</name>
    <dbReference type="NCBI Taxonomy" id="231223"/>
    <lineage>
        <taxon>Eukaryota</taxon>
        <taxon>Metazoa</taxon>
        <taxon>Spiralia</taxon>
        <taxon>Lophotrochozoa</taxon>
        <taxon>Mollusca</taxon>
        <taxon>Gastropoda</taxon>
        <taxon>Heterobranchia</taxon>
        <taxon>Euthyneura</taxon>
        <taxon>Panpulmonata</taxon>
        <taxon>Sacoglossa</taxon>
        <taxon>Placobranchoidea</taxon>
        <taxon>Plakobranchidae</taxon>
        <taxon>Elysia</taxon>
    </lineage>
</organism>
<dbReference type="AlphaFoldDB" id="A0AAE1CQ63"/>
<gene>
    <name evidence="1" type="ORF">RRG08_018566</name>
</gene>
<dbReference type="EMBL" id="JAWDGP010007238">
    <property type="protein sequence ID" value="KAK3727552.1"/>
    <property type="molecule type" value="Genomic_DNA"/>
</dbReference>